<proteinExistence type="predicted"/>
<evidence type="ECO:0000256" key="1">
    <source>
        <dbReference type="SAM" id="MobiDB-lite"/>
    </source>
</evidence>
<evidence type="ECO:0000259" key="2">
    <source>
        <dbReference type="PROSITE" id="PS50053"/>
    </source>
</evidence>
<dbReference type="InterPro" id="IPR049256">
    <property type="entry name" value="Get5_C"/>
</dbReference>
<dbReference type="EMBL" id="JAQQPM010000006">
    <property type="protein sequence ID" value="KAK2072593.1"/>
    <property type="molecule type" value="Genomic_DNA"/>
</dbReference>
<evidence type="ECO:0000313" key="4">
    <source>
        <dbReference type="Proteomes" id="UP001217918"/>
    </source>
</evidence>
<comment type="caution">
    <text evidence="3">The sequence shown here is derived from an EMBL/GenBank/DDBJ whole genome shotgun (WGS) entry which is preliminary data.</text>
</comment>
<organism evidence="3 4">
    <name type="scientific">Phyllachora maydis</name>
    <dbReference type="NCBI Taxonomy" id="1825666"/>
    <lineage>
        <taxon>Eukaryota</taxon>
        <taxon>Fungi</taxon>
        <taxon>Dikarya</taxon>
        <taxon>Ascomycota</taxon>
        <taxon>Pezizomycotina</taxon>
        <taxon>Sordariomycetes</taxon>
        <taxon>Sordariomycetidae</taxon>
        <taxon>Phyllachorales</taxon>
        <taxon>Phyllachoraceae</taxon>
        <taxon>Phyllachora</taxon>
    </lineage>
</organism>
<keyword evidence="4" id="KW-1185">Reference proteome</keyword>
<dbReference type="InterPro" id="IPR000626">
    <property type="entry name" value="Ubiquitin-like_dom"/>
</dbReference>
<dbReference type="Pfam" id="PF17183">
    <property type="entry name" value="Get5_C"/>
    <property type="match status" value="1"/>
</dbReference>
<dbReference type="CDD" id="cd17039">
    <property type="entry name" value="Ubl_ubiquitin_like"/>
    <property type="match status" value="1"/>
</dbReference>
<feature type="region of interest" description="Disordered" evidence="1">
    <location>
        <begin position="17"/>
        <end position="67"/>
    </location>
</feature>
<feature type="compositionally biased region" description="Basic and acidic residues" evidence="1">
    <location>
        <begin position="22"/>
        <end position="31"/>
    </location>
</feature>
<dbReference type="Pfam" id="PF12754">
    <property type="entry name" value="Get5_N"/>
    <property type="match status" value="1"/>
</dbReference>
<dbReference type="AlphaFoldDB" id="A0AAD9I7H1"/>
<dbReference type="Proteomes" id="UP001217918">
    <property type="component" value="Unassembled WGS sequence"/>
</dbReference>
<dbReference type="InterPro" id="IPR024737">
    <property type="entry name" value="Get5_N"/>
</dbReference>
<dbReference type="PROSITE" id="PS50053">
    <property type="entry name" value="UBIQUITIN_2"/>
    <property type="match status" value="1"/>
</dbReference>
<sequence length="222" mass="23424">MSELSFARSFLALLDTKPPKIPGDHVEDPRSYHARPPYILPRMPQPMSKPRARAAAAADDKTAAGPERRVAVTVRSLREPPLDVRLPPQAPTTSVLDVRAAVAAQTGIPLAKLRLLHAKKPAADSKALRDLLPPGGGGAAIEFSVMIMGGAATLVAAQAAGADDKAAAQQGPAVAQGLSGEGVLETEEFWGDLKGFLQQRTRDEGVAEEAVKKFKEAWAGRS</sequence>
<reference evidence="3" key="1">
    <citation type="journal article" date="2023" name="Mol. Plant Microbe Interact.">
        <title>Elucidating the Obligate Nature and Biological Capacity of an Invasive Fungal Corn Pathogen.</title>
        <authorList>
            <person name="MacCready J.S."/>
            <person name="Roggenkamp E.M."/>
            <person name="Gdanetz K."/>
            <person name="Chilvers M.I."/>
        </authorList>
    </citation>
    <scope>NUCLEOTIDE SEQUENCE</scope>
    <source>
        <strain evidence="3">PM02</strain>
    </source>
</reference>
<dbReference type="InterPro" id="IPR029071">
    <property type="entry name" value="Ubiquitin-like_domsf"/>
</dbReference>
<feature type="compositionally biased region" description="Basic and acidic residues" evidence="1">
    <location>
        <begin position="58"/>
        <end position="67"/>
    </location>
</feature>
<name>A0AAD9I7H1_9PEZI</name>
<feature type="domain" description="Ubiquitin-like" evidence="2">
    <location>
        <begin position="70"/>
        <end position="131"/>
    </location>
</feature>
<dbReference type="Gene3D" id="1.10.286.70">
    <property type="entry name" value="Get5 dimerization domain"/>
    <property type="match status" value="1"/>
</dbReference>
<dbReference type="SUPFAM" id="SSF54236">
    <property type="entry name" value="Ubiquitin-like"/>
    <property type="match status" value="1"/>
</dbReference>
<dbReference type="Gene3D" id="3.10.20.90">
    <property type="entry name" value="Phosphatidylinositol 3-kinase Catalytic Subunit, Chain A, domain 1"/>
    <property type="match status" value="1"/>
</dbReference>
<protein>
    <recommendedName>
        <fullName evidence="2">Ubiquitin-like domain-containing protein</fullName>
    </recommendedName>
</protein>
<evidence type="ECO:0000313" key="3">
    <source>
        <dbReference type="EMBL" id="KAK2072593.1"/>
    </source>
</evidence>
<gene>
    <name evidence="3" type="ORF">P8C59_006938</name>
</gene>
<accession>A0AAD9I7H1</accession>